<evidence type="ECO:0000313" key="2">
    <source>
        <dbReference type="Proteomes" id="UP001345963"/>
    </source>
</evidence>
<gene>
    <name evidence="1" type="ORF">ATANTOWER_032618</name>
</gene>
<comment type="caution">
    <text evidence="1">The sequence shown here is derived from an EMBL/GenBank/DDBJ whole genome shotgun (WGS) entry which is preliminary data.</text>
</comment>
<reference evidence="1 2" key="1">
    <citation type="submission" date="2021-07" db="EMBL/GenBank/DDBJ databases">
        <authorList>
            <person name="Palmer J.M."/>
        </authorList>
    </citation>
    <scope>NUCLEOTIDE SEQUENCE [LARGE SCALE GENOMIC DNA]</scope>
    <source>
        <strain evidence="1 2">AT_MEX2019</strain>
        <tissue evidence="1">Muscle</tissue>
    </source>
</reference>
<protein>
    <submittedName>
        <fullName evidence="1">Uncharacterized protein</fullName>
    </submittedName>
</protein>
<name>A0ABU7BU99_9TELE</name>
<organism evidence="1 2">
    <name type="scientific">Ataeniobius toweri</name>
    <dbReference type="NCBI Taxonomy" id="208326"/>
    <lineage>
        <taxon>Eukaryota</taxon>
        <taxon>Metazoa</taxon>
        <taxon>Chordata</taxon>
        <taxon>Craniata</taxon>
        <taxon>Vertebrata</taxon>
        <taxon>Euteleostomi</taxon>
        <taxon>Actinopterygii</taxon>
        <taxon>Neopterygii</taxon>
        <taxon>Teleostei</taxon>
        <taxon>Neoteleostei</taxon>
        <taxon>Acanthomorphata</taxon>
        <taxon>Ovalentaria</taxon>
        <taxon>Atherinomorphae</taxon>
        <taxon>Cyprinodontiformes</taxon>
        <taxon>Goodeidae</taxon>
        <taxon>Ataeniobius</taxon>
    </lineage>
</organism>
<proteinExistence type="predicted"/>
<dbReference type="Proteomes" id="UP001345963">
    <property type="component" value="Unassembled WGS sequence"/>
</dbReference>
<evidence type="ECO:0000313" key="1">
    <source>
        <dbReference type="EMBL" id="MED6253516.1"/>
    </source>
</evidence>
<dbReference type="EMBL" id="JAHUTI010068684">
    <property type="protein sequence ID" value="MED6253516.1"/>
    <property type="molecule type" value="Genomic_DNA"/>
</dbReference>
<accession>A0ABU7BU99</accession>
<keyword evidence="2" id="KW-1185">Reference proteome</keyword>
<sequence>MDGTTIKPLEIGQCCLVFFLIRLQIFENKNGLTDFGVVLIFRQSSEPDEHKCIIKVSCWEIPTSTSVLLDWLNAAGSWIWTLADFSPAYT</sequence>